<name>A0ABY7QKM2_9FLAO</name>
<sequence>MVKENDLKTLLENPIIFKSVYELIEGEDAFGIGEIFKVPFTKIYQCFDLYRESKVIEAVCLILGKTFEEVLSLPSNKVIRLMKWLEKEIEKCLLLINSIPSVKDDDMTAAGVADLNQFGEFNIYYGITKDPTKWDEIGNMPFEVIFTKMKMDGVNSVIQHNYNEIIKKKK</sequence>
<gene>
    <name evidence="1" type="ORF">PFY12_14450</name>
</gene>
<accession>A0ABY7QKM2</accession>
<proteinExistence type="predicted"/>
<protein>
    <submittedName>
        <fullName evidence="1">Uncharacterized protein</fullName>
    </submittedName>
</protein>
<evidence type="ECO:0000313" key="2">
    <source>
        <dbReference type="Proteomes" id="UP001210978"/>
    </source>
</evidence>
<keyword evidence="2" id="KW-1185">Reference proteome</keyword>
<organism evidence="1 2">
    <name type="scientific">Chryseobacterium camelliae</name>
    <dbReference type="NCBI Taxonomy" id="1265445"/>
    <lineage>
        <taxon>Bacteria</taxon>
        <taxon>Pseudomonadati</taxon>
        <taxon>Bacteroidota</taxon>
        <taxon>Flavobacteriia</taxon>
        <taxon>Flavobacteriales</taxon>
        <taxon>Weeksellaceae</taxon>
        <taxon>Chryseobacterium group</taxon>
        <taxon>Chryseobacterium</taxon>
    </lineage>
</organism>
<dbReference type="RefSeq" id="WP_271148561.1">
    <property type="nucleotide sequence ID" value="NZ_CP115859.1"/>
</dbReference>
<reference evidence="1 2" key="1">
    <citation type="submission" date="2023-01" db="EMBL/GenBank/DDBJ databases">
        <title>Complete genome of Chryseobacterium camelliae VAN22-5A.</title>
        <authorList>
            <person name="Zong G."/>
            <person name="Cao G."/>
        </authorList>
    </citation>
    <scope>NUCLEOTIDE SEQUENCE [LARGE SCALE GENOMIC DNA]</scope>
    <source>
        <strain evidence="1 2">VAN22-5A</strain>
    </source>
</reference>
<dbReference type="Proteomes" id="UP001210978">
    <property type="component" value="Chromosome"/>
</dbReference>
<evidence type="ECO:0000313" key="1">
    <source>
        <dbReference type="EMBL" id="WBV60225.1"/>
    </source>
</evidence>
<dbReference type="EMBL" id="CP115859">
    <property type="protein sequence ID" value="WBV60225.1"/>
    <property type="molecule type" value="Genomic_DNA"/>
</dbReference>